<dbReference type="Gene3D" id="3.90.25.10">
    <property type="entry name" value="UDP-galactose 4-epimerase, domain 1"/>
    <property type="match status" value="1"/>
</dbReference>
<dbReference type="RefSeq" id="WP_286305607.1">
    <property type="nucleotide sequence ID" value="NZ_AP027741.1"/>
</dbReference>
<keyword evidence="5" id="KW-1185">Reference proteome</keyword>
<gene>
    <name evidence="4" type="ORF">GCM10008964_20440</name>
</gene>
<organism evidence="4 5">
    <name type="scientific">Methylophaga marina</name>
    <dbReference type="NCBI Taxonomy" id="45495"/>
    <lineage>
        <taxon>Bacteria</taxon>
        <taxon>Pseudomonadati</taxon>
        <taxon>Pseudomonadota</taxon>
        <taxon>Gammaproteobacteria</taxon>
        <taxon>Thiotrichales</taxon>
        <taxon>Piscirickettsiaceae</taxon>
        <taxon>Methylophaga</taxon>
    </lineage>
</organism>
<evidence type="ECO:0000313" key="4">
    <source>
        <dbReference type="EMBL" id="GAA0228947.1"/>
    </source>
</evidence>
<feature type="domain" description="NAD-dependent epimerase/dehydratase" evidence="3">
    <location>
        <begin position="36"/>
        <end position="267"/>
    </location>
</feature>
<evidence type="ECO:0000256" key="2">
    <source>
        <dbReference type="ARBA" id="ARBA00007637"/>
    </source>
</evidence>
<reference evidence="5" key="1">
    <citation type="journal article" date="2019" name="Int. J. Syst. Evol. Microbiol.">
        <title>The Global Catalogue of Microorganisms (GCM) 10K type strain sequencing project: providing services to taxonomists for standard genome sequencing and annotation.</title>
        <authorList>
            <consortium name="The Broad Institute Genomics Platform"/>
            <consortium name="The Broad Institute Genome Sequencing Center for Infectious Disease"/>
            <person name="Wu L."/>
            <person name="Ma J."/>
        </authorList>
    </citation>
    <scope>NUCLEOTIDE SEQUENCE [LARGE SCALE GENOMIC DNA]</scope>
    <source>
        <strain evidence="5">JCM 6886</strain>
    </source>
</reference>
<evidence type="ECO:0000259" key="3">
    <source>
        <dbReference type="Pfam" id="PF01370"/>
    </source>
</evidence>
<name>A0ABP3DEU9_9GAMM</name>
<dbReference type="SUPFAM" id="SSF51735">
    <property type="entry name" value="NAD(P)-binding Rossmann-fold domains"/>
    <property type="match status" value="1"/>
</dbReference>
<dbReference type="Pfam" id="PF01370">
    <property type="entry name" value="Epimerase"/>
    <property type="match status" value="1"/>
</dbReference>
<dbReference type="InterPro" id="IPR036291">
    <property type="entry name" value="NAD(P)-bd_dom_sf"/>
</dbReference>
<dbReference type="EMBL" id="BAAADG010000006">
    <property type="protein sequence ID" value="GAA0228947.1"/>
    <property type="molecule type" value="Genomic_DNA"/>
</dbReference>
<comment type="pathway">
    <text evidence="1">Bacterial outer membrane biogenesis; LPS O-antigen biosynthesis.</text>
</comment>
<comment type="caution">
    <text evidence="4">The sequence shown here is derived from an EMBL/GenBank/DDBJ whole genome shotgun (WGS) entry which is preliminary data.</text>
</comment>
<dbReference type="Gene3D" id="3.40.50.720">
    <property type="entry name" value="NAD(P)-binding Rossmann-like Domain"/>
    <property type="match status" value="1"/>
</dbReference>
<protein>
    <submittedName>
        <fullName evidence="4">NAD(P)-dependent oxidoreductase</fullName>
    </submittedName>
</protein>
<evidence type="ECO:0000313" key="5">
    <source>
        <dbReference type="Proteomes" id="UP001501476"/>
    </source>
</evidence>
<dbReference type="PANTHER" id="PTHR43000">
    <property type="entry name" value="DTDP-D-GLUCOSE 4,6-DEHYDRATASE-RELATED"/>
    <property type="match status" value="1"/>
</dbReference>
<proteinExistence type="inferred from homology"/>
<evidence type="ECO:0000256" key="1">
    <source>
        <dbReference type="ARBA" id="ARBA00005125"/>
    </source>
</evidence>
<accession>A0ABP3DEU9</accession>
<dbReference type="InterPro" id="IPR001509">
    <property type="entry name" value="Epimerase_deHydtase"/>
</dbReference>
<comment type="similarity">
    <text evidence="2">Belongs to the NAD(P)-dependent epimerase/dehydratase family.</text>
</comment>
<dbReference type="Proteomes" id="UP001501476">
    <property type="component" value="Unassembled WGS sequence"/>
</dbReference>
<sequence length="349" mass="39346">MAENFSELNVDELAQADINHLLEFVDFSLLSDKHLFVTGCTGFMGYWILMTIHCLNIKGFNIQVTGISRHPDEFYQRHPFFLSKKWLHLIKGEIRDFPFKNEVYDYVIHAAMDTRPDKLKNGSDLIDIATRGIKRVIEQAKMASANSILIVSSGAVYESDYVPQKPGKLNSANYYSIAKQLMEQVALSETEGSMCQLKLARCFAFIGYLLPKHLAVAQFIRSALNDECITIHGNGSPVRSYLYAADMALWLLQILINGRDKAAYDVGSDDVKSLIDHAEHIRQIIAPNKSIFVGKGGANQSSSRQVYVPDITTAKDELGLDVWTDLRAAIRKTMEMENMFNDDLCSFQE</sequence>